<gene>
    <name evidence="7" type="ORF">SAMN02910343_01473</name>
</gene>
<feature type="domain" description="HTH gntR-type" evidence="6">
    <location>
        <begin position="11"/>
        <end position="79"/>
    </location>
</feature>
<keyword evidence="7" id="KW-0032">Aminotransferase</keyword>
<reference evidence="7 8" key="1">
    <citation type="submission" date="2016-10" db="EMBL/GenBank/DDBJ databases">
        <authorList>
            <person name="de Groot N.N."/>
        </authorList>
    </citation>
    <scope>NUCLEOTIDE SEQUENCE [LARGE SCALE GENOMIC DNA]</scope>
    <source>
        <strain evidence="7 8">DSM 15230</strain>
    </source>
</reference>
<dbReference type="InterPro" id="IPR015424">
    <property type="entry name" value="PyrdxlP-dep_Trfase"/>
</dbReference>
<dbReference type="GO" id="GO:0003677">
    <property type="term" value="F:DNA binding"/>
    <property type="evidence" value="ECO:0007669"/>
    <property type="project" value="UniProtKB-KW"/>
</dbReference>
<dbReference type="PROSITE" id="PS50949">
    <property type="entry name" value="HTH_GNTR"/>
    <property type="match status" value="1"/>
</dbReference>
<evidence type="ECO:0000256" key="3">
    <source>
        <dbReference type="ARBA" id="ARBA00023015"/>
    </source>
</evidence>
<evidence type="ECO:0000256" key="1">
    <source>
        <dbReference type="ARBA" id="ARBA00005384"/>
    </source>
</evidence>
<keyword evidence="7" id="KW-0808">Transferase</keyword>
<dbReference type="CDD" id="cd00609">
    <property type="entry name" value="AAT_like"/>
    <property type="match status" value="1"/>
</dbReference>
<dbReference type="InterPro" id="IPR036390">
    <property type="entry name" value="WH_DNA-bd_sf"/>
</dbReference>
<dbReference type="GeneID" id="87756466"/>
<dbReference type="InterPro" id="IPR051446">
    <property type="entry name" value="HTH_trans_reg/aminotransferase"/>
</dbReference>
<protein>
    <submittedName>
        <fullName evidence="7">GntR family transcriptional regulator / MocR family aminotransferase</fullName>
    </submittedName>
</protein>
<evidence type="ECO:0000256" key="5">
    <source>
        <dbReference type="ARBA" id="ARBA00023163"/>
    </source>
</evidence>
<keyword evidence="2" id="KW-0663">Pyridoxal phosphate</keyword>
<evidence type="ECO:0000313" key="8">
    <source>
        <dbReference type="Proteomes" id="UP000199689"/>
    </source>
</evidence>
<evidence type="ECO:0000313" key="7">
    <source>
        <dbReference type="EMBL" id="SDA59383.1"/>
    </source>
</evidence>
<keyword evidence="5" id="KW-0804">Transcription</keyword>
<dbReference type="SUPFAM" id="SSF53383">
    <property type="entry name" value="PLP-dependent transferases"/>
    <property type="match status" value="1"/>
</dbReference>
<dbReference type="Gene3D" id="1.10.10.10">
    <property type="entry name" value="Winged helix-like DNA-binding domain superfamily/Winged helix DNA-binding domain"/>
    <property type="match status" value="1"/>
</dbReference>
<dbReference type="Proteomes" id="UP000199689">
    <property type="component" value="Unassembled WGS sequence"/>
</dbReference>
<dbReference type="AlphaFoldDB" id="A0A1G5WMQ5"/>
<dbReference type="GO" id="GO:0003700">
    <property type="term" value="F:DNA-binding transcription factor activity"/>
    <property type="evidence" value="ECO:0007669"/>
    <property type="project" value="InterPro"/>
</dbReference>
<keyword evidence="4" id="KW-0238">DNA-binding</keyword>
<sequence length="363" mass="41709">MKYKLNDQSSRPAYMQLYALIRDDIIDGVYKLGDKLPSKRIMADDTGVSVITVEHAYSLLDEEGYIEARERSGYFVSYHEEDTVHMEIRPVHQPVRMEVDKEALDFPFAKYAGTMRRVITRYGTQILSRSPARGVAELQEAITVYLRQVRGIEAEPEQIVIGAGAEYLYSLIVQMLGRDLRYALEDPSYDKIRKVYEANGASCDSLIMGENGILTRELERTRATILHVTPFHSFPSGITASASKRAEYIRWAVKRNGIIVEDDYDSEFTLSTKVEDTIFNMAPEGHVIYINSFARTIAPSIRIAYMIIPHQLMGLYRQRISFYSCAVPVYEQLVLAEFIRSGDFERRINKVRRKLRKQMEGKK</sequence>
<dbReference type="InterPro" id="IPR036388">
    <property type="entry name" value="WH-like_DNA-bd_sf"/>
</dbReference>
<dbReference type="EMBL" id="FMXA01000025">
    <property type="protein sequence ID" value="SDA59383.1"/>
    <property type="molecule type" value="Genomic_DNA"/>
</dbReference>
<dbReference type="SMART" id="SM00345">
    <property type="entry name" value="HTH_GNTR"/>
    <property type="match status" value="1"/>
</dbReference>
<keyword evidence="8" id="KW-1185">Reference proteome</keyword>
<comment type="similarity">
    <text evidence="1">In the C-terminal section; belongs to the class-I pyridoxal-phosphate-dependent aminotransferase family.</text>
</comment>
<dbReference type="PANTHER" id="PTHR46577:SF1">
    <property type="entry name" value="HTH-TYPE TRANSCRIPTIONAL REGULATORY PROTEIN GABR"/>
    <property type="match status" value="1"/>
</dbReference>
<dbReference type="Gene3D" id="3.40.640.10">
    <property type="entry name" value="Type I PLP-dependent aspartate aminotransferase-like (Major domain)"/>
    <property type="match status" value="1"/>
</dbReference>
<dbReference type="CDD" id="cd07377">
    <property type="entry name" value="WHTH_GntR"/>
    <property type="match status" value="1"/>
</dbReference>
<dbReference type="InterPro" id="IPR000524">
    <property type="entry name" value="Tscrpt_reg_HTH_GntR"/>
</dbReference>
<accession>A0A1G5WMQ5</accession>
<dbReference type="PANTHER" id="PTHR46577">
    <property type="entry name" value="HTH-TYPE TRANSCRIPTIONAL REGULATORY PROTEIN GABR"/>
    <property type="match status" value="1"/>
</dbReference>
<dbReference type="SUPFAM" id="SSF46785">
    <property type="entry name" value="Winged helix' DNA-binding domain"/>
    <property type="match status" value="1"/>
</dbReference>
<dbReference type="STRING" id="209880.SAMN02910343_01473"/>
<organism evidence="7 8">
    <name type="scientific">Allisonella histaminiformans</name>
    <dbReference type="NCBI Taxonomy" id="209880"/>
    <lineage>
        <taxon>Bacteria</taxon>
        <taxon>Bacillati</taxon>
        <taxon>Bacillota</taxon>
        <taxon>Negativicutes</taxon>
        <taxon>Veillonellales</taxon>
        <taxon>Veillonellaceae</taxon>
        <taxon>Allisonella</taxon>
    </lineage>
</organism>
<evidence type="ECO:0000256" key="2">
    <source>
        <dbReference type="ARBA" id="ARBA00022898"/>
    </source>
</evidence>
<name>A0A1G5WMQ5_9FIRM</name>
<evidence type="ECO:0000259" key="6">
    <source>
        <dbReference type="PROSITE" id="PS50949"/>
    </source>
</evidence>
<dbReference type="OrthoDB" id="9808770at2"/>
<proteinExistence type="inferred from homology"/>
<keyword evidence="3" id="KW-0805">Transcription regulation</keyword>
<dbReference type="InterPro" id="IPR015421">
    <property type="entry name" value="PyrdxlP-dep_Trfase_major"/>
</dbReference>
<dbReference type="GO" id="GO:0008483">
    <property type="term" value="F:transaminase activity"/>
    <property type="evidence" value="ECO:0007669"/>
    <property type="project" value="UniProtKB-KW"/>
</dbReference>
<dbReference type="RefSeq" id="WP_091365377.1">
    <property type="nucleotide sequence ID" value="NZ_FMXA01000025.1"/>
</dbReference>
<dbReference type="Pfam" id="PF00392">
    <property type="entry name" value="GntR"/>
    <property type="match status" value="1"/>
</dbReference>
<evidence type="ECO:0000256" key="4">
    <source>
        <dbReference type="ARBA" id="ARBA00023125"/>
    </source>
</evidence>